<evidence type="ECO:0000313" key="2">
    <source>
        <dbReference type="EMBL" id="CAH4033243.1"/>
    </source>
</evidence>
<keyword evidence="1" id="KW-1133">Transmembrane helix</keyword>
<dbReference type="EMBL" id="CALOZG010000029">
    <property type="protein sequence ID" value="CAH4033243.1"/>
    <property type="molecule type" value="Genomic_DNA"/>
</dbReference>
<name>A0A9P0TJ42_PIEBR</name>
<keyword evidence="1" id="KW-0472">Membrane</keyword>
<accession>A0A9P0TJ42</accession>
<organism evidence="2 3">
    <name type="scientific">Pieris brassicae</name>
    <name type="common">White butterfly</name>
    <name type="synonym">Large white butterfly</name>
    <dbReference type="NCBI Taxonomy" id="7116"/>
    <lineage>
        <taxon>Eukaryota</taxon>
        <taxon>Metazoa</taxon>
        <taxon>Ecdysozoa</taxon>
        <taxon>Arthropoda</taxon>
        <taxon>Hexapoda</taxon>
        <taxon>Insecta</taxon>
        <taxon>Pterygota</taxon>
        <taxon>Neoptera</taxon>
        <taxon>Endopterygota</taxon>
        <taxon>Lepidoptera</taxon>
        <taxon>Glossata</taxon>
        <taxon>Ditrysia</taxon>
        <taxon>Papilionoidea</taxon>
        <taxon>Pieridae</taxon>
        <taxon>Pierinae</taxon>
        <taxon>Pieris</taxon>
    </lineage>
</organism>
<feature type="transmembrane region" description="Helical" evidence="1">
    <location>
        <begin position="30"/>
        <end position="53"/>
    </location>
</feature>
<protein>
    <submittedName>
        <fullName evidence="2">Uncharacterized protein</fullName>
    </submittedName>
</protein>
<gene>
    <name evidence="2" type="ORF">PIBRA_LOCUS9549</name>
</gene>
<evidence type="ECO:0000313" key="3">
    <source>
        <dbReference type="Proteomes" id="UP001152562"/>
    </source>
</evidence>
<proteinExistence type="predicted"/>
<evidence type="ECO:0000256" key="1">
    <source>
        <dbReference type="SAM" id="Phobius"/>
    </source>
</evidence>
<keyword evidence="3" id="KW-1185">Reference proteome</keyword>
<comment type="caution">
    <text evidence="2">The sequence shown here is derived from an EMBL/GenBank/DDBJ whole genome shotgun (WGS) entry which is preliminary data.</text>
</comment>
<sequence>MCKKVSWETETLMGTAPPASRWERYIPRAAIPHVGLFVALMLYTAGGGLVSYLPITKKKLVALQPFT</sequence>
<reference evidence="2" key="1">
    <citation type="submission" date="2022-05" db="EMBL/GenBank/DDBJ databases">
        <authorList>
            <person name="Okamura Y."/>
        </authorList>
    </citation>
    <scope>NUCLEOTIDE SEQUENCE</scope>
</reference>
<dbReference type="AlphaFoldDB" id="A0A9P0TJ42"/>
<dbReference type="Proteomes" id="UP001152562">
    <property type="component" value="Unassembled WGS sequence"/>
</dbReference>
<keyword evidence="1" id="KW-0812">Transmembrane</keyword>